<dbReference type="AlphaFoldDB" id="S7Q7K2"/>
<protein>
    <submittedName>
        <fullName evidence="1">Uncharacterized protein</fullName>
    </submittedName>
</protein>
<proteinExistence type="predicted"/>
<dbReference type="OMA" id="NDIRWQT"/>
<dbReference type="HOGENOM" id="CLU_685206_0_0_1"/>
<name>S7Q7K2_GLOTA</name>
<dbReference type="RefSeq" id="XP_007866566.1">
    <property type="nucleotide sequence ID" value="XM_007868375.1"/>
</dbReference>
<evidence type="ECO:0000313" key="1">
    <source>
        <dbReference type="EMBL" id="EPQ55453.1"/>
    </source>
</evidence>
<sequence length="432" mass="49614">MELNTRLANSLQLLRCFWLSKLHLPRGVVPSLEEEEVSERDLRLTLLNDVATLLCTGENGRSLAVTMENTEDGLRLTLATAAYPLDSEREAADKLFRLLQDEKTNMESLFNTAVCSGMERVKRFIEEVKKNLELFPLMSLIDEVKPWRRCEEEIPMVSRARELCGAEISLPPADLLKRLFIALREQINSLVGIITPETIRDTIMLAQVYRVSCLCDIVGRSRFFRRVTRLNHFEPFSHHAASLMSALLVLGRYSGAATRLSKRVRNIRQPISYVWDTAIAAPPAPKELVLHPTAYEALRAGDYVEATSGEERDADEAMVESEFKDASWENRVTVFLHPELRLILLAKDTTERILGISDDLCFSCKRWIEYYNESTERKWIVRPGLDVPDPTWMYPQQHPLEQQIEPLVSEWTDTLVHFRLGGLTFRRALLLW</sequence>
<organism evidence="1 2">
    <name type="scientific">Gloeophyllum trabeum (strain ATCC 11539 / FP-39264 / Madison 617)</name>
    <name type="common">Brown rot fungus</name>
    <dbReference type="NCBI Taxonomy" id="670483"/>
    <lineage>
        <taxon>Eukaryota</taxon>
        <taxon>Fungi</taxon>
        <taxon>Dikarya</taxon>
        <taxon>Basidiomycota</taxon>
        <taxon>Agaricomycotina</taxon>
        <taxon>Agaricomycetes</taxon>
        <taxon>Gloeophyllales</taxon>
        <taxon>Gloeophyllaceae</taxon>
        <taxon>Gloeophyllum</taxon>
    </lineage>
</organism>
<gene>
    <name evidence="1" type="ORF">GLOTRDRAFT_129727</name>
</gene>
<keyword evidence="2" id="KW-1185">Reference proteome</keyword>
<dbReference type="KEGG" id="gtr:GLOTRDRAFT_129727"/>
<dbReference type="GeneID" id="19301993"/>
<reference evidence="1" key="1">
    <citation type="journal article" date="2012" name="Science">
        <title>The Paleozoic origin of enzymatic lignin decomposition reconstructed from 31 fungal genomes.</title>
        <authorList>
            <person name="Floudas D."/>
            <person name="Binder M."/>
            <person name="Riley R."/>
            <person name="Barry K."/>
            <person name="Blanchette R.A."/>
            <person name="Henrissat B."/>
            <person name="Martinez A.T."/>
            <person name="Otillar R."/>
            <person name="Spatafora J.W."/>
            <person name="Yadav J.S."/>
            <person name="Aerts A."/>
            <person name="Benoit I."/>
            <person name="Boyd A."/>
            <person name="Carlson A."/>
            <person name="Copeland A."/>
            <person name="Coutinho P.M."/>
            <person name="de Vries R.P."/>
            <person name="Ferreira P."/>
            <person name="Findley K."/>
            <person name="Foster B."/>
            <person name="Gaskell J."/>
            <person name="Glotzer D."/>
            <person name="Gorecki P."/>
            <person name="Heitman J."/>
            <person name="Hesse C."/>
            <person name="Hori C."/>
            <person name="Igarashi K."/>
            <person name="Jurgens J.A."/>
            <person name="Kallen N."/>
            <person name="Kersten P."/>
            <person name="Kohler A."/>
            <person name="Kuees U."/>
            <person name="Kumar T.K.A."/>
            <person name="Kuo A."/>
            <person name="LaButti K."/>
            <person name="Larrondo L.F."/>
            <person name="Lindquist E."/>
            <person name="Ling A."/>
            <person name="Lombard V."/>
            <person name="Lucas S."/>
            <person name="Lundell T."/>
            <person name="Martin R."/>
            <person name="McLaughlin D.J."/>
            <person name="Morgenstern I."/>
            <person name="Morin E."/>
            <person name="Murat C."/>
            <person name="Nagy L.G."/>
            <person name="Nolan M."/>
            <person name="Ohm R.A."/>
            <person name="Patyshakuliyeva A."/>
            <person name="Rokas A."/>
            <person name="Ruiz-Duenas F.J."/>
            <person name="Sabat G."/>
            <person name="Salamov A."/>
            <person name="Samejima M."/>
            <person name="Schmutz J."/>
            <person name="Slot J.C."/>
            <person name="St John F."/>
            <person name="Stenlid J."/>
            <person name="Sun H."/>
            <person name="Sun S."/>
            <person name="Syed K."/>
            <person name="Tsang A."/>
            <person name="Wiebenga A."/>
            <person name="Young D."/>
            <person name="Pisabarro A."/>
            <person name="Eastwood D.C."/>
            <person name="Martin F."/>
            <person name="Cullen D."/>
            <person name="Grigoriev I.V."/>
            <person name="Hibbett D.S."/>
        </authorList>
    </citation>
    <scope>NUCLEOTIDE SEQUENCE [LARGE SCALE GENOMIC DNA]</scope>
    <source>
        <strain evidence="1">ATCC 11539</strain>
    </source>
</reference>
<accession>S7Q7K2</accession>
<evidence type="ECO:0000313" key="2">
    <source>
        <dbReference type="Proteomes" id="UP000030669"/>
    </source>
</evidence>
<dbReference type="EMBL" id="KB469302">
    <property type="protein sequence ID" value="EPQ55453.1"/>
    <property type="molecule type" value="Genomic_DNA"/>
</dbReference>
<dbReference type="Proteomes" id="UP000030669">
    <property type="component" value="Unassembled WGS sequence"/>
</dbReference>